<dbReference type="PANTHER" id="PTHR30303">
    <property type="entry name" value="HYDROGENASE ISOENZYMES FORMATION PROTEIN HYPE"/>
    <property type="match status" value="1"/>
</dbReference>
<dbReference type="GO" id="GO:0051604">
    <property type="term" value="P:protein maturation"/>
    <property type="evidence" value="ECO:0007669"/>
    <property type="project" value="TreeGrafter"/>
</dbReference>
<evidence type="ECO:0000259" key="2">
    <source>
        <dbReference type="Pfam" id="PF00586"/>
    </source>
</evidence>
<comment type="similarity">
    <text evidence="1">Belongs to the HypE family.</text>
</comment>
<keyword evidence="5" id="KW-1185">Reference proteome</keyword>
<sequence length="337" mass="35523">MEKSKQVLLAHGSGGKLSQELVRNMFVGELANEALCRMDDSACLDAGDGRLAFTTDSYVVSPIFFPGGNIGKLAVCGTVNDLSTSGATPKYLSLAMIIEEGLPFEDLSRVVQSIKATAEEAGVCIVTGDTKVVNRGKADKLFINTAGIGVVPRGVNISGVNAKPGDIVMLSGSIGDHGMAIMAQREGFTFSVPVESDCAPLNGLVAEMMKVSSNIHVLRDPTRGGLASTLNEIAAQSGVGIEIEESKVPVKDAVRSACELLGFDPLYVANEGKMIAIVAREDADKVLAALRNHRYGIDAAVIGEITAEHKNRVVLRTALGARRIVDMLSGELLPRIC</sequence>
<dbReference type="Pfam" id="PF00586">
    <property type="entry name" value="AIRS"/>
    <property type="match status" value="1"/>
</dbReference>
<dbReference type="KEGG" id="dfo:Dform_02115"/>
<evidence type="ECO:0000259" key="3">
    <source>
        <dbReference type="Pfam" id="PF02769"/>
    </source>
</evidence>
<evidence type="ECO:0000313" key="5">
    <source>
        <dbReference type="Proteomes" id="UP000185934"/>
    </source>
</evidence>
<dbReference type="InterPro" id="IPR036921">
    <property type="entry name" value="PurM-like_N_sf"/>
</dbReference>
<dbReference type="SUPFAM" id="SSF56042">
    <property type="entry name" value="PurM C-terminal domain-like"/>
    <property type="match status" value="1"/>
</dbReference>
<dbReference type="Proteomes" id="UP000185934">
    <property type="component" value="Chromosome"/>
</dbReference>
<evidence type="ECO:0000256" key="1">
    <source>
        <dbReference type="ARBA" id="ARBA00006243"/>
    </source>
</evidence>
<dbReference type="STRING" id="1839801.Dform_02115"/>
<dbReference type="Pfam" id="PF02769">
    <property type="entry name" value="AIRS_C"/>
    <property type="match status" value="1"/>
</dbReference>
<name>A0A1P8FAE7_9CHLR</name>
<dbReference type="InterPro" id="IPR010918">
    <property type="entry name" value="PurM-like_C_dom"/>
</dbReference>
<dbReference type="InterPro" id="IPR036676">
    <property type="entry name" value="PurM-like_C_sf"/>
</dbReference>
<evidence type="ECO:0000313" key="4">
    <source>
        <dbReference type="EMBL" id="APV45424.1"/>
    </source>
</evidence>
<dbReference type="EMBL" id="CP018258">
    <property type="protein sequence ID" value="APV45424.1"/>
    <property type="molecule type" value="Genomic_DNA"/>
</dbReference>
<dbReference type="RefSeq" id="WP_076004921.1">
    <property type="nucleotide sequence ID" value="NZ_CP018258.1"/>
</dbReference>
<organism evidence="4 5">
    <name type="scientific">Dehalogenimonas formicexedens</name>
    <dbReference type="NCBI Taxonomy" id="1839801"/>
    <lineage>
        <taxon>Bacteria</taxon>
        <taxon>Bacillati</taxon>
        <taxon>Chloroflexota</taxon>
        <taxon>Dehalococcoidia</taxon>
        <taxon>Dehalococcoidales</taxon>
        <taxon>Dehalococcoidaceae</taxon>
        <taxon>Dehalogenimonas</taxon>
    </lineage>
</organism>
<dbReference type="Gene3D" id="3.90.650.10">
    <property type="entry name" value="PurM-like C-terminal domain"/>
    <property type="match status" value="1"/>
</dbReference>
<dbReference type="InterPro" id="IPR011854">
    <property type="entry name" value="HypE"/>
</dbReference>
<proteinExistence type="inferred from homology"/>
<dbReference type="InterPro" id="IPR016188">
    <property type="entry name" value="PurM-like_N"/>
</dbReference>
<feature type="domain" description="PurM-like N-terminal" evidence="2">
    <location>
        <begin position="39"/>
        <end position="151"/>
    </location>
</feature>
<accession>A0A1P8FAE7</accession>
<dbReference type="OrthoDB" id="9801934at2"/>
<gene>
    <name evidence="4" type="ORF">Dform_02115</name>
</gene>
<dbReference type="Gene3D" id="3.30.1330.10">
    <property type="entry name" value="PurM-like, N-terminal domain"/>
    <property type="match status" value="1"/>
</dbReference>
<dbReference type="AlphaFoldDB" id="A0A1P8FAE7"/>
<dbReference type="SUPFAM" id="SSF55326">
    <property type="entry name" value="PurM N-terminal domain-like"/>
    <property type="match status" value="1"/>
</dbReference>
<dbReference type="NCBIfam" id="TIGR02124">
    <property type="entry name" value="hypE"/>
    <property type="match status" value="1"/>
</dbReference>
<dbReference type="PIRSF" id="PIRSF005644">
    <property type="entry name" value="Hdrgns_mtr_HypE"/>
    <property type="match status" value="1"/>
</dbReference>
<dbReference type="PANTHER" id="PTHR30303:SF0">
    <property type="entry name" value="CARBAMOYL DEHYDRATASE HYPE"/>
    <property type="match status" value="1"/>
</dbReference>
<feature type="domain" description="PurM-like C-terminal" evidence="3">
    <location>
        <begin position="163"/>
        <end position="315"/>
    </location>
</feature>
<reference evidence="5" key="1">
    <citation type="submission" date="2016-11" db="EMBL/GenBank/DDBJ databases">
        <title>Dehalogenimonas formicexedens sp. nov., a chlorinated alkane respiring bacterium isolated from contaminated groundwater.</title>
        <authorList>
            <person name="Key T.A."/>
            <person name="Bowman K.S."/>
            <person name="Lee I."/>
            <person name="Chun J."/>
            <person name="Albuquerque L."/>
            <person name="da Costa M.S."/>
            <person name="Rainey F.A."/>
            <person name="Moe W.M."/>
        </authorList>
    </citation>
    <scope>NUCLEOTIDE SEQUENCE [LARGE SCALE GENOMIC DNA]</scope>
    <source>
        <strain evidence="5">NSZ-14</strain>
    </source>
</reference>
<dbReference type="CDD" id="cd02197">
    <property type="entry name" value="HypE"/>
    <property type="match status" value="1"/>
</dbReference>
<protein>
    <submittedName>
        <fullName evidence="4">Hydrogenase expression/formation protein HypE</fullName>
    </submittedName>
</protein>